<dbReference type="PROSITE" id="PS51387">
    <property type="entry name" value="FAD_PCMH"/>
    <property type="match status" value="1"/>
</dbReference>
<evidence type="ECO:0000256" key="1">
    <source>
        <dbReference type="ARBA" id="ARBA00001974"/>
    </source>
</evidence>
<dbReference type="PANTHER" id="PTHR42973:SF39">
    <property type="entry name" value="FAD-BINDING PCMH-TYPE DOMAIN-CONTAINING PROTEIN"/>
    <property type="match status" value="1"/>
</dbReference>
<proteinExistence type="inferred from homology"/>
<dbReference type="InterPro" id="IPR050416">
    <property type="entry name" value="FAD-linked_Oxidoreductase"/>
</dbReference>
<keyword evidence="4" id="KW-0274">FAD</keyword>
<dbReference type="InterPro" id="IPR016167">
    <property type="entry name" value="FAD-bd_PCMH_sub1"/>
</dbReference>
<dbReference type="InterPro" id="IPR036318">
    <property type="entry name" value="FAD-bd_PCMH-like_sf"/>
</dbReference>
<dbReference type="AlphaFoldDB" id="A0AAW9R507"/>
<dbReference type="Pfam" id="PF08031">
    <property type="entry name" value="BBE"/>
    <property type="match status" value="1"/>
</dbReference>
<dbReference type="GO" id="GO:0071949">
    <property type="term" value="F:FAD binding"/>
    <property type="evidence" value="ECO:0007669"/>
    <property type="project" value="InterPro"/>
</dbReference>
<dbReference type="InterPro" id="IPR016169">
    <property type="entry name" value="FAD-bd_PCMH_sub2"/>
</dbReference>
<keyword evidence="3" id="KW-0285">Flavoprotein</keyword>
<evidence type="ECO:0000313" key="9">
    <source>
        <dbReference type="Proteomes" id="UP001359886"/>
    </source>
</evidence>
<dbReference type="InterPro" id="IPR006094">
    <property type="entry name" value="Oxid_FAD_bind_N"/>
</dbReference>
<dbReference type="PANTHER" id="PTHR42973">
    <property type="entry name" value="BINDING OXIDOREDUCTASE, PUTATIVE (AFU_ORTHOLOGUE AFUA_1G17690)-RELATED"/>
    <property type="match status" value="1"/>
</dbReference>
<dbReference type="Pfam" id="PF01565">
    <property type="entry name" value="FAD_binding_4"/>
    <property type="match status" value="1"/>
</dbReference>
<evidence type="ECO:0000256" key="2">
    <source>
        <dbReference type="ARBA" id="ARBA00005466"/>
    </source>
</evidence>
<protein>
    <submittedName>
        <fullName evidence="8">FAD-binding oxidoreductase</fullName>
    </submittedName>
</protein>
<dbReference type="InterPro" id="IPR016166">
    <property type="entry name" value="FAD-bd_PCMH"/>
</dbReference>
<evidence type="ECO:0000256" key="4">
    <source>
        <dbReference type="ARBA" id="ARBA00022827"/>
    </source>
</evidence>
<accession>A0AAW9R507</accession>
<dbReference type="PROSITE" id="PS51318">
    <property type="entry name" value="TAT"/>
    <property type="match status" value="1"/>
</dbReference>
<dbReference type="Gene3D" id="3.30.43.10">
    <property type="entry name" value="Uridine Diphospho-n-acetylenolpyruvylglucosamine Reductase, domain 2"/>
    <property type="match status" value="1"/>
</dbReference>
<dbReference type="EMBL" id="JAZHOG010000001">
    <property type="protein sequence ID" value="MEJ8566382.1"/>
    <property type="molecule type" value="Genomic_DNA"/>
</dbReference>
<feature type="domain" description="FAD-binding PCMH-type" evidence="7">
    <location>
        <begin position="87"/>
        <end position="257"/>
    </location>
</feature>
<evidence type="ECO:0000256" key="6">
    <source>
        <dbReference type="SAM" id="SignalP"/>
    </source>
</evidence>
<dbReference type="GO" id="GO:0016491">
    <property type="term" value="F:oxidoreductase activity"/>
    <property type="evidence" value="ECO:0007669"/>
    <property type="project" value="UniProtKB-KW"/>
</dbReference>
<organism evidence="8 9">
    <name type="scientific">Elongatibacter sediminis</name>
    <dbReference type="NCBI Taxonomy" id="3119006"/>
    <lineage>
        <taxon>Bacteria</taxon>
        <taxon>Pseudomonadati</taxon>
        <taxon>Pseudomonadota</taxon>
        <taxon>Gammaproteobacteria</taxon>
        <taxon>Chromatiales</taxon>
        <taxon>Wenzhouxiangellaceae</taxon>
        <taxon>Elongatibacter</taxon>
    </lineage>
</organism>
<feature type="chain" id="PRO_5043398770" evidence="6">
    <location>
        <begin position="28"/>
        <end position="511"/>
    </location>
</feature>
<name>A0AAW9R507_9GAMM</name>
<reference evidence="8 9" key="1">
    <citation type="submission" date="2024-02" db="EMBL/GenBank/DDBJ databases">
        <title>A novel Wenzhouxiangellaceae bacterium, isolated from coastal sediments.</title>
        <authorList>
            <person name="Du Z.-J."/>
            <person name="Ye Y.-Q."/>
            <person name="Zhang X.-Y."/>
        </authorList>
    </citation>
    <scope>NUCLEOTIDE SEQUENCE [LARGE SCALE GENOMIC DNA]</scope>
    <source>
        <strain evidence="8 9">CH-27</strain>
    </source>
</reference>
<gene>
    <name evidence="8" type="ORF">V3330_01985</name>
</gene>
<evidence type="ECO:0000313" key="8">
    <source>
        <dbReference type="EMBL" id="MEJ8566382.1"/>
    </source>
</evidence>
<comment type="cofactor">
    <cofactor evidence="1">
        <name>FAD</name>
        <dbReference type="ChEBI" id="CHEBI:57692"/>
    </cofactor>
</comment>
<keyword evidence="9" id="KW-1185">Reference proteome</keyword>
<evidence type="ECO:0000259" key="7">
    <source>
        <dbReference type="PROSITE" id="PS51387"/>
    </source>
</evidence>
<dbReference type="InterPro" id="IPR012951">
    <property type="entry name" value="BBE"/>
</dbReference>
<dbReference type="SUPFAM" id="SSF56176">
    <property type="entry name" value="FAD-binding/transporter-associated domain-like"/>
    <property type="match status" value="1"/>
</dbReference>
<keyword evidence="5" id="KW-0560">Oxidoreductase</keyword>
<keyword evidence="6" id="KW-0732">Signal</keyword>
<feature type="signal peptide" evidence="6">
    <location>
        <begin position="1"/>
        <end position="27"/>
    </location>
</feature>
<comment type="caution">
    <text evidence="8">The sequence shown here is derived from an EMBL/GenBank/DDBJ whole genome shotgun (WGS) entry which is preliminary data.</text>
</comment>
<dbReference type="Gene3D" id="3.40.462.20">
    <property type="match status" value="1"/>
</dbReference>
<evidence type="ECO:0000256" key="3">
    <source>
        <dbReference type="ARBA" id="ARBA00022630"/>
    </source>
</evidence>
<comment type="similarity">
    <text evidence="2">Belongs to the oxygen-dependent FAD-linked oxidoreductase family.</text>
</comment>
<dbReference type="InterPro" id="IPR006311">
    <property type="entry name" value="TAT_signal"/>
</dbReference>
<evidence type="ECO:0000256" key="5">
    <source>
        <dbReference type="ARBA" id="ARBA00023002"/>
    </source>
</evidence>
<sequence>MMKRRQFCGVSVGAAVAAALPGGPAFAATARAIASGGADVNAVTGAGAQVTLSRASIDELAGQLRGNLLLPGNEAYEDARLLLNPSFDKHPALVVQPRGAADVQQAVDFARAHELLVAVKCGGHSASGKSSCDGGMQIDLSLLRFARVDPQARTALMGGGSLLGELDHEAMAQGLVTTAGTVSHTGVGGLTLGGGFGRVARRYGLALDNVRSVEIVTADGRLRHASAEHNPDLYWGVRGGGGNFGVVTAFEFNLHPMSRQVVAGRLVYPFAQARQLLEFYGEYGASCPDDLYLDAVMAGPPGGAEPVFMFSIVWIGDPGRADEVLAPLRRAGTVLNESIKTWDYVALQRSGDIDDPRASGSYIKGAFLPGIDSEVARRIVEAFEPHPGRSTVAAFQHSGGAINRVPADATAFPHRDAMTNLFTMVGWPFGNESAEHIAYVKSYWQGIEDVTRGFYANDARDENQAEVDHNYLGNYDRLVTIKDRYDPTNLFRLNANIRPSGAAGRARRVAA</sequence>
<dbReference type="Gene3D" id="3.30.465.10">
    <property type="match status" value="1"/>
</dbReference>
<dbReference type="Proteomes" id="UP001359886">
    <property type="component" value="Unassembled WGS sequence"/>
</dbReference>